<dbReference type="EMBL" id="BOPH01000037">
    <property type="protein sequence ID" value="GIJ68126.1"/>
    <property type="molecule type" value="Genomic_DNA"/>
</dbReference>
<dbReference type="InterPro" id="IPR013815">
    <property type="entry name" value="ATP_grasp_subdomain_1"/>
</dbReference>
<accession>A0A8J4EAX7</accession>
<organism evidence="1 2">
    <name type="scientific">Virgisporangium ochraceum</name>
    <dbReference type="NCBI Taxonomy" id="65505"/>
    <lineage>
        <taxon>Bacteria</taxon>
        <taxon>Bacillati</taxon>
        <taxon>Actinomycetota</taxon>
        <taxon>Actinomycetes</taxon>
        <taxon>Micromonosporales</taxon>
        <taxon>Micromonosporaceae</taxon>
        <taxon>Virgisporangium</taxon>
    </lineage>
</organism>
<keyword evidence="2" id="KW-1185">Reference proteome</keyword>
<dbReference type="Gene3D" id="3.30.1490.20">
    <property type="entry name" value="ATP-grasp fold, A domain"/>
    <property type="match status" value="1"/>
</dbReference>
<dbReference type="SUPFAM" id="SSF56059">
    <property type="entry name" value="Glutathione synthetase ATP-binding domain-like"/>
    <property type="match status" value="1"/>
</dbReference>
<reference evidence="1" key="1">
    <citation type="submission" date="2021-01" db="EMBL/GenBank/DDBJ databases">
        <title>Whole genome shotgun sequence of Virgisporangium ochraceum NBRC 16418.</title>
        <authorList>
            <person name="Komaki H."/>
            <person name="Tamura T."/>
        </authorList>
    </citation>
    <scope>NUCLEOTIDE SEQUENCE</scope>
    <source>
        <strain evidence="1">NBRC 16418</strain>
    </source>
</reference>
<dbReference type="Proteomes" id="UP000635606">
    <property type="component" value="Unassembled WGS sequence"/>
</dbReference>
<dbReference type="AlphaFoldDB" id="A0A8J4EAX7"/>
<name>A0A8J4EAX7_9ACTN</name>
<sequence length="415" mass="47700">MGETEHIIGLLLGTEEDWPRAFETLVRRLGVISGENGTAHRLTTRRVTIEPFDLRYKPRHSLVIDRLAYWYYHPREWLKKAALMDDVYLLNSPFTFQSMEKHAAYCAMMRLGLKVPDTVLVPYKNPPENTRYAYTAARYNQPFDLDEVAGSLGYPLFMKPYDGGAWVGVSKIRNSAELHAAYDESGERLMHLQQAVEGYDVFARSLTIGPETMVMRFRPELPMHDRYAVDHNFLDAGAGEEVVTISRLVNAFFRWEFNSCESLVSGSEVHPIDYANACPDVSLTSLHYYFPWAMTALLRWSAFCVVTGRQPRLDTDTRRYFDIGDDPDLSYGEKLAAYRGLADEYFETERYQEFCATRLGHVDEMVHEWVGSSAFDDLLVETVTSTFPPHEHDRFVAHFRGLLGAWVNDNTKPLR</sequence>
<comment type="caution">
    <text evidence="1">The sequence shown here is derived from an EMBL/GenBank/DDBJ whole genome shotgun (WGS) entry which is preliminary data.</text>
</comment>
<gene>
    <name evidence="1" type="ORF">Voc01_030430</name>
</gene>
<proteinExistence type="predicted"/>
<dbReference type="RefSeq" id="WP_203928077.1">
    <property type="nucleotide sequence ID" value="NZ_BOPH01000037.1"/>
</dbReference>
<protein>
    <recommendedName>
        <fullName evidence="3">ATP-grasp domain-containing protein</fullName>
    </recommendedName>
</protein>
<dbReference type="GO" id="GO:0005524">
    <property type="term" value="F:ATP binding"/>
    <property type="evidence" value="ECO:0007669"/>
    <property type="project" value="InterPro"/>
</dbReference>
<evidence type="ECO:0000313" key="1">
    <source>
        <dbReference type="EMBL" id="GIJ68126.1"/>
    </source>
</evidence>
<evidence type="ECO:0000313" key="2">
    <source>
        <dbReference type="Proteomes" id="UP000635606"/>
    </source>
</evidence>
<evidence type="ECO:0008006" key="3">
    <source>
        <dbReference type="Google" id="ProtNLM"/>
    </source>
</evidence>